<keyword evidence="8" id="KW-1185">Reference proteome</keyword>
<reference evidence="7 8" key="1">
    <citation type="submission" date="2019-07" db="EMBL/GenBank/DDBJ databases">
        <title>De Novo Assembly of kiwifruit Actinidia rufa.</title>
        <authorList>
            <person name="Sugita-Konishi S."/>
            <person name="Sato K."/>
            <person name="Mori E."/>
            <person name="Abe Y."/>
            <person name="Kisaki G."/>
            <person name="Hamano K."/>
            <person name="Suezawa K."/>
            <person name="Otani M."/>
            <person name="Fukuda T."/>
            <person name="Manabe T."/>
            <person name="Gomi K."/>
            <person name="Tabuchi M."/>
            <person name="Akimitsu K."/>
            <person name="Kataoka I."/>
        </authorList>
    </citation>
    <scope>NUCLEOTIDE SEQUENCE [LARGE SCALE GENOMIC DNA]</scope>
    <source>
        <strain evidence="8">cv. Fuchu</strain>
    </source>
</reference>
<dbReference type="SUPFAM" id="SSF55895">
    <property type="entry name" value="Ribonuclease Rh-like"/>
    <property type="match status" value="1"/>
</dbReference>
<keyword evidence="4" id="KW-0378">Hydrolase</keyword>
<comment type="similarity">
    <text evidence="1 6">Belongs to the RNase T2 family.</text>
</comment>
<dbReference type="PROSITE" id="PS00531">
    <property type="entry name" value="RNASE_T2_2"/>
    <property type="match status" value="1"/>
</dbReference>
<evidence type="ECO:0000256" key="1">
    <source>
        <dbReference type="ARBA" id="ARBA00007469"/>
    </source>
</evidence>
<dbReference type="InterPro" id="IPR001568">
    <property type="entry name" value="RNase_T2-like"/>
</dbReference>
<accession>A0A7J0H8U5</accession>
<dbReference type="GO" id="GO:0003723">
    <property type="term" value="F:RNA binding"/>
    <property type="evidence" value="ECO:0007669"/>
    <property type="project" value="InterPro"/>
</dbReference>
<evidence type="ECO:0000256" key="2">
    <source>
        <dbReference type="ARBA" id="ARBA00022722"/>
    </source>
</evidence>
<dbReference type="PANTHER" id="PTHR11240:SF75">
    <property type="entry name" value="RIBONUCLEASE 3"/>
    <property type="match status" value="1"/>
</dbReference>
<protein>
    <submittedName>
        <fullName evidence="7">Uncharacterized protein</fullName>
    </submittedName>
</protein>
<dbReference type="GO" id="GO:0005576">
    <property type="term" value="C:extracellular region"/>
    <property type="evidence" value="ECO:0007669"/>
    <property type="project" value="TreeGrafter"/>
</dbReference>
<evidence type="ECO:0000256" key="5">
    <source>
        <dbReference type="ARBA" id="ARBA00023239"/>
    </source>
</evidence>
<dbReference type="Proteomes" id="UP000585474">
    <property type="component" value="Unassembled WGS sequence"/>
</dbReference>
<dbReference type="EMBL" id="BJWL01000027">
    <property type="protein sequence ID" value="GFZ19204.1"/>
    <property type="molecule type" value="Genomic_DNA"/>
</dbReference>
<dbReference type="GO" id="GO:0033897">
    <property type="term" value="F:ribonuclease T2 activity"/>
    <property type="evidence" value="ECO:0007669"/>
    <property type="project" value="InterPro"/>
</dbReference>
<dbReference type="InterPro" id="IPR033130">
    <property type="entry name" value="RNase_T2_His_AS_2"/>
</dbReference>
<organism evidence="7 8">
    <name type="scientific">Actinidia rufa</name>
    <dbReference type="NCBI Taxonomy" id="165716"/>
    <lineage>
        <taxon>Eukaryota</taxon>
        <taxon>Viridiplantae</taxon>
        <taxon>Streptophyta</taxon>
        <taxon>Embryophyta</taxon>
        <taxon>Tracheophyta</taxon>
        <taxon>Spermatophyta</taxon>
        <taxon>Magnoliopsida</taxon>
        <taxon>eudicotyledons</taxon>
        <taxon>Gunneridae</taxon>
        <taxon>Pentapetalae</taxon>
        <taxon>asterids</taxon>
        <taxon>Ericales</taxon>
        <taxon>Actinidiaceae</taxon>
        <taxon>Actinidia</taxon>
    </lineage>
</organism>
<dbReference type="AlphaFoldDB" id="A0A7J0H8U5"/>
<dbReference type="GO" id="GO:0016787">
    <property type="term" value="F:hydrolase activity"/>
    <property type="evidence" value="ECO:0007669"/>
    <property type="project" value="UniProtKB-KW"/>
</dbReference>
<dbReference type="InterPro" id="IPR036430">
    <property type="entry name" value="RNase_T2-like_sf"/>
</dbReference>
<dbReference type="PANTHER" id="PTHR11240">
    <property type="entry name" value="RIBONUCLEASE T2"/>
    <property type="match status" value="1"/>
</dbReference>
<keyword evidence="2" id="KW-0540">Nuclease</keyword>
<keyword evidence="5" id="KW-0456">Lyase</keyword>
<gene>
    <name evidence="7" type="ORF">Acr_27g0009430</name>
</gene>
<name>A0A7J0H8U5_9ERIC</name>
<comment type="caution">
    <text evidence="7">The sequence shown here is derived from an EMBL/GenBank/DDBJ whole genome shotgun (WGS) entry which is preliminary data.</text>
</comment>
<evidence type="ECO:0000313" key="8">
    <source>
        <dbReference type="Proteomes" id="UP000585474"/>
    </source>
</evidence>
<keyword evidence="3" id="KW-0255">Endonuclease</keyword>
<evidence type="ECO:0000256" key="4">
    <source>
        <dbReference type="ARBA" id="ARBA00022801"/>
    </source>
</evidence>
<evidence type="ECO:0000256" key="6">
    <source>
        <dbReference type="RuleBase" id="RU004328"/>
    </source>
</evidence>
<dbReference type="Gene3D" id="3.90.730.10">
    <property type="entry name" value="Ribonuclease T2-like"/>
    <property type="match status" value="1"/>
</dbReference>
<dbReference type="OrthoDB" id="1898737at2759"/>
<sequence>MSLGPCGKAQYQSSLSPPLSSLFQSFPHLPPLNLLLSLSYSSHYCNLGRSPLLDSYSSHGYARWWQQWQLVTLVVATATLTTCKSGDGQTCWGRCKYALMWLWLMEWGAFVRAGLGCRLIGRGGWSVVGVGEVLARIRQFGEMEVASIVLLTLFVVFPVYGEEDLHSFTLVLTWPNGFCRVNPNCYRPVPQDFTLHGWETLLLLLASIGQVLMQSLGSKTRGKQIFIFLKYQWNKHGTCSNLDPLIYFRTALHLKNEINLLNALRLSHITPGQNFYTPLKIVSAIKKQTGYRPVVKCTKLSGRGMVLEIHLCVDLPTPQFPIYRLVSCTNQRSIDCHGDGTNIYFSAQNRYQALVTWT</sequence>
<proteinExistence type="inferred from homology"/>
<dbReference type="GO" id="GO:0006401">
    <property type="term" value="P:RNA catabolic process"/>
    <property type="evidence" value="ECO:0007669"/>
    <property type="project" value="TreeGrafter"/>
</dbReference>
<evidence type="ECO:0000313" key="7">
    <source>
        <dbReference type="EMBL" id="GFZ19204.1"/>
    </source>
</evidence>
<evidence type="ECO:0000256" key="3">
    <source>
        <dbReference type="ARBA" id="ARBA00022759"/>
    </source>
</evidence>
<dbReference type="Pfam" id="PF00445">
    <property type="entry name" value="Ribonuclease_T2"/>
    <property type="match status" value="1"/>
</dbReference>